<evidence type="ECO:0000256" key="1">
    <source>
        <dbReference type="ARBA" id="ARBA00004714"/>
    </source>
</evidence>
<keyword evidence="4" id="KW-0324">Glycolysis</keyword>
<evidence type="ECO:0000256" key="2">
    <source>
        <dbReference type="ARBA" id="ARBA00010387"/>
    </source>
</evidence>
<evidence type="ECO:0000256" key="3">
    <source>
        <dbReference type="ARBA" id="ARBA00013068"/>
    </source>
</evidence>
<dbReference type="GO" id="GO:0004332">
    <property type="term" value="F:fructose-bisphosphate aldolase activity"/>
    <property type="evidence" value="ECO:0007669"/>
    <property type="project" value="UniProtKB-EC"/>
</dbReference>
<name>E1YMH6_9BACT</name>
<keyword evidence="5" id="KW-0456">Lyase</keyword>
<accession>E1YMH6</accession>
<dbReference type="Pfam" id="PF00274">
    <property type="entry name" value="Glycolytic"/>
    <property type="match status" value="1"/>
</dbReference>
<comment type="pathway">
    <text evidence="1">Carbohydrate degradation; glycolysis; D-glyceraldehyde 3-phosphate and glycerone phosphate from D-glucose: step 4/4.</text>
</comment>
<sequence length="95" mass="10597">MSRKVISGAILYDETIRQQKKDVTTFIKVITDAGIIPGIKVDTGAKDMAGHPGEKITEGPDGLCDCHGRWRFRLPAPSSNRLWRFGSYSQELCME</sequence>
<proteinExistence type="inferred from homology"/>
<dbReference type="AlphaFoldDB" id="E1YMH6"/>
<organism evidence="7">
    <name type="scientific">uncultured Desulfobacterium sp</name>
    <dbReference type="NCBI Taxonomy" id="201089"/>
    <lineage>
        <taxon>Bacteria</taxon>
        <taxon>Pseudomonadati</taxon>
        <taxon>Thermodesulfobacteriota</taxon>
        <taxon>Desulfobacteria</taxon>
        <taxon>Desulfobacterales</taxon>
        <taxon>Desulfobacteriaceae</taxon>
        <taxon>Desulfobacterium</taxon>
        <taxon>environmental samples</taxon>
    </lineage>
</organism>
<dbReference type="UniPathway" id="UPA00109">
    <property type="reaction ID" value="UER00183"/>
</dbReference>
<dbReference type="PANTHER" id="PTHR11627">
    <property type="entry name" value="FRUCTOSE-BISPHOSPHATE ALDOLASE"/>
    <property type="match status" value="1"/>
</dbReference>
<evidence type="ECO:0000256" key="5">
    <source>
        <dbReference type="ARBA" id="ARBA00023239"/>
    </source>
</evidence>
<dbReference type="InterPro" id="IPR013785">
    <property type="entry name" value="Aldolase_TIM"/>
</dbReference>
<dbReference type="SUPFAM" id="SSF51569">
    <property type="entry name" value="Aldolase"/>
    <property type="match status" value="1"/>
</dbReference>
<evidence type="ECO:0000256" key="6">
    <source>
        <dbReference type="ARBA" id="ARBA00029799"/>
    </source>
</evidence>
<dbReference type="EC" id="4.1.2.13" evidence="3"/>
<protein>
    <recommendedName>
        <fullName evidence="3">fructose-bisphosphate aldolase</fullName>
        <ecNumber evidence="3">4.1.2.13</ecNumber>
    </recommendedName>
    <alternativeName>
        <fullName evidence="6">Fructose-bisphosphate aldolase class I</fullName>
    </alternativeName>
</protein>
<gene>
    <name evidence="7" type="ORF">N47_N25950</name>
</gene>
<evidence type="ECO:0000256" key="4">
    <source>
        <dbReference type="ARBA" id="ARBA00023152"/>
    </source>
</evidence>
<dbReference type="Gene3D" id="3.20.20.70">
    <property type="entry name" value="Aldolase class I"/>
    <property type="match status" value="1"/>
</dbReference>
<evidence type="ECO:0000313" key="7">
    <source>
        <dbReference type="EMBL" id="CBX31770.1"/>
    </source>
</evidence>
<dbReference type="EMBL" id="FR695879">
    <property type="protein sequence ID" value="CBX31770.1"/>
    <property type="molecule type" value="Genomic_DNA"/>
</dbReference>
<dbReference type="GO" id="GO:0006096">
    <property type="term" value="P:glycolytic process"/>
    <property type="evidence" value="ECO:0007669"/>
    <property type="project" value="UniProtKB-UniPathway"/>
</dbReference>
<dbReference type="InterPro" id="IPR000741">
    <property type="entry name" value="FBA_I"/>
</dbReference>
<comment type="similarity">
    <text evidence="2">Belongs to the class I fructose-bisphosphate aldolase family.</text>
</comment>
<reference evidence="7" key="1">
    <citation type="journal article" date="2011" name="Environ. Microbiol.">
        <title>Genomic insights into the metabolic potential of the polycyclic aromatic hydrocarbon degrading sulfate-reducing Deltaproteobacterium N47.</title>
        <authorList>
            <person name="Bergmann F."/>
            <person name="Selesi D."/>
            <person name="Weinmaier T."/>
            <person name="Tischler P."/>
            <person name="Rattei T."/>
            <person name="Meckenstock R.U."/>
        </authorList>
    </citation>
    <scope>NUCLEOTIDE SEQUENCE</scope>
</reference>